<organism evidence="4 5">
    <name type="scientific">Rhodobacter ferrooxidans</name>
    <dbReference type="NCBI Taxonomy" id="371731"/>
    <lineage>
        <taxon>Bacteria</taxon>
        <taxon>Pseudomonadati</taxon>
        <taxon>Pseudomonadota</taxon>
        <taxon>Alphaproteobacteria</taxon>
        <taxon>Rhodobacterales</taxon>
        <taxon>Rhodobacter group</taxon>
        <taxon>Rhodobacter</taxon>
    </lineage>
</organism>
<feature type="repeat" description="TPR" evidence="3">
    <location>
        <begin position="113"/>
        <end position="146"/>
    </location>
</feature>
<dbReference type="Gene3D" id="1.25.40.10">
    <property type="entry name" value="Tetratricopeptide repeat domain"/>
    <property type="match status" value="1"/>
</dbReference>
<dbReference type="PROSITE" id="PS50005">
    <property type="entry name" value="TPR"/>
    <property type="match status" value="1"/>
</dbReference>
<dbReference type="InterPro" id="IPR019734">
    <property type="entry name" value="TPR_rpt"/>
</dbReference>
<dbReference type="InterPro" id="IPR011990">
    <property type="entry name" value="TPR-like_helical_dom_sf"/>
</dbReference>
<keyword evidence="5" id="KW-1185">Reference proteome</keyword>
<reference evidence="4 5" key="1">
    <citation type="submission" date="2009-08" db="EMBL/GenBank/DDBJ databases">
        <title>The draft genome of Rhodobacter sp. SW2.</title>
        <authorList>
            <consortium name="US DOE Joint Genome Institute (JGI-PGF)"/>
            <person name="Lucas S."/>
            <person name="Copeland A."/>
            <person name="Lapidus A."/>
            <person name="Glavina del Rio T."/>
            <person name="Tice H."/>
            <person name="Bruce D."/>
            <person name="Goodwin L."/>
            <person name="Pitluck S."/>
            <person name="Larimer F."/>
            <person name="Land M.L."/>
            <person name="Hauser L."/>
            <person name="Emerson D."/>
        </authorList>
    </citation>
    <scope>NUCLEOTIDE SEQUENCE [LARGE SCALE GENOMIC DNA]</scope>
    <source>
        <strain evidence="4 5">SW2</strain>
    </source>
</reference>
<evidence type="ECO:0000256" key="1">
    <source>
        <dbReference type="ARBA" id="ARBA00022737"/>
    </source>
</evidence>
<accession>C8S0B8</accession>
<comment type="caution">
    <text evidence="4">The sequence shown here is derived from an EMBL/GenBank/DDBJ whole genome shotgun (WGS) entry which is preliminary data.</text>
</comment>
<dbReference type="Proteomes" id="UP000010121">
    <property type="component" value="Unassembled WGS sequence"/>
</dbReference>
<dbReference type="SUPFAM" id="SSF48452">
    <property type="entry name" value="TPR-like"/>
    <property type="match status" value="1"/>
</dbReference>
<dbReference type="SMART" id="SM00028">
    <property type="entry name" value="TPR"/>
    <property type="match status" value="3"/>
</dbReference>
<proteinExistence type="predicted"/>
<dbReference type="eggNOG" id="COG0457">
    <property type="taxonomic scope" value="Bacteria"/>
</dbReference>
<dbReference type="PANTHER" id="PTHR44858">
    <property type="entry name" value="TETRATRICOPEPTIDE REPEAT PROTEIN 6"/>
    <property type="match status" value="1"/>
</dbReference>
<dbReference type="PROSITE" id="PS51257">
    <property type="entry name" value="PROKAR_LIPOPROTEIN"/>
    <property type="match status" value="1"/>
</dbReference>
<sequence>MAFPAARATLAREMYAQQPFPLRIVAAIVLIFLSCLPVAAQTAKLDALFADLATADERQAVRIESDIWREWSRSGSPAFDLLLERGRKAMEQGDYEVAIQHLTALTDHAPEFAEGWNALATAYFQNGDLGPSIEDIQRTLALNPRHFGALSGFGVILEELDRPEQALAVYRAALAIHPRLQAVLDAVKRLEEKAAGQAL</sequence>
<dbReference type="AlphaFoldDB" id="C8S0B8"/>
<name>C8S0B8_9RHOB</name>
<gene>
    <name evidence="4" type="ORF">Rsw2DRAFT_1496</name>
</gene>
<dbReference type="RefSeq" id="WP_008029603.1">
    <property type="nucleotide sequence ID" value="NZ_ACYY01000007.1"/>
</dbReference>
<dbReference type="InterPro" id="IPR050498">
    <property type="entry name" value="Ycf3"/>
</dbReference>
<protein>
    <submittedName>
        <fullName evidence="4">TPR repeat-containing protein</fullName>
    </submittedName>
</protein>
<dbReference type="Pfam" id="PF13432">
    <property type="entry name" value="TPR_16"/>
    <property type="match status" value="2"/>
</dbReference>
<evidence type="ECO:0000256" key="3">
    <source>
        <dbReference type="PROSITE-ProRule" id="PRU00339"/>
    </source>
</evidence>
<evidence type="ECO:0000313" key="5">
    <source>
        <dbReference type="Proteomes" id="UP000010121"/>
    </source>
</evidence>
<evidence type="ECO:0000256" key="2">
    <source>
        <dbReference type="ARBA" id="ARBA00022803"/>
    </source>
</evidence>
<dbReference type="EMBL" id="ACYY01000007">
    <property type="protein sequence ID" value="EEW25727.1"/>
    <property type="molecule type" value="Genomic_DNA"/>
</dbReference>
<dbReference type="PANTHER" id="PTHR44858:SF1">
    <property type="entry name" value="UDP-N-ACETYLGLUCOSAMINE--PEPTIDE N-ACETYLGLUCOSAMINYLTRANSFERASE SPINDLY-RELATED"/>
    <property type="match status" value="1"/>
</dbReference>
<evidence type="ECO:0000313" key="4">
    <source>
        <dbReference type="EMBL" id="EEW25727.1"/>
    </source>
</evidence>
<keyword evidence="1" id="KW-0677">Repeat</keyword>
<dbReference type="STRING" id="371731.Rsw2DRAFT_1496"/>
<keyword evidence="2 3" id="KW-0802">TPR repeat</keyword>